<feature type="signal peptide" evidence="2">
    <location>
        <begin position="1"/>
        <end position="19"/>
    </location>
</feature>
<name>A7SXT9_NEMVE</name>
<gene>
    <name evidence="3" type="ORF">NEMVEDRAFT_v1g248008</name>
</gene>
<feature type="region of interest" description="Disordered" evidence="1">
    <location>
        <begin position="87"/>
        <end position="118"/>
    </location>
</feature>
<reference evidence="3 4" key="1">
    <citation type="journal article" date="2007" name="Science">
        <title>Sea anemone genome reveals ancestral eumetazoan gene repertoire and genomic organization.</title>
        <authorList>
            <person name="Putnam N.H."/>
            <person name="Srivastava M."/>
            <person name="Hellsten U."/>
            <person name="Dirks B."/>
            <person name="Chapman J."/>
            <person name="Salamov A."/>
            <person name="Terry A."/>
            <person name="Shapiro H."/>
            <person name="Lindquist E."/>
            <person name="Kapitonov V.V."/>
            <person name="Jurka J."/>
            <person name="Genikhovich G."/>
            <person name="Grigoriev I.V."/>
            <person name="Lucas S.M."/>
            <person name="Steele R.E."/>
            <person name="Finnerty J.R."/>
            <person name="Technau U."/>
            <person name="Martindale M.Q."/>
            <person name="Rokhsar D.S."/>
        </authorList>
    </citation>
    <scope>NUCLEOTIDE SEQUENCE [LARGE SCALE GENOMIC DNA]</scope>
    <source>
        <strain evidence="4">CH2 X CH6</strain>
    </source>
</reference>
<dbReference type="HOGENOM" id="CLU_1724471_0_0_1"/>
<evidence type="ECO:0000256" key="2">
    <source>
        <dbReference type="SAM" id="SignalP"/>
    </source>
</evidence>
<dbReference type="Gene3D" id="2.60.120.200">
    <property type="match status" value="1"/>
</dbReference>
<proteinExistence type="predicted"/>
<organism evidence="3 4">
    <name type="scientific">Nematostella vectensis</name>
    <name type="common">Starlet sea anemone</name>
    <dbReference type="NCBI Taxonomy" id="45351"/>
    <lineage>
        <taxon>Eukaryota</taxon>
        <taxon>Metazoa</taxon>
        <taxon>Cnidaria</taxon>
        <taxon>Anthozoa</taxon>
        <taxon>Hexacorallia</taxon>
        <taxon>Actiniaria</taxon>
        <taxon>Edwardsiidae</taxon>
        <taxon>Nematostella</taxon>
    </lineage>
</organism>
<evidence type="ECO:0000313" key="4">
    <source>
        <dbReference type="Proteomes" id="UP000001593"/>
    </source>
</evidence>
<protein>
    <submittedName>
        <fullName evidence="3">Uncharacterized protein</fullName>
    </submittedName>
</protein>
<dbReference type="InParanoid" id="A7SXT9"/>
<evidence type="ECO:0000313" key="3">
    <source>
        <dbReference type="EMBL" id="EDO31493.1"/>
    </source>
</evidence>
<dbReference type="PhylomeDB" id="A7SXT9"/>
<dbReference type="EMBL" id="DS469896">
    <property type="protein sequence ID" value="EDO31493.1"/>
    <property type="molecule type" value="Genomic_DNA"/>
</dbReference>
<evidence type="ECO:0000256" key="1">
    <source>
        <dbReference type="SAM" id="MobiDB-lite"/>
    </source>
</evidence>
<accession>A7SXT9</accession>
<dbReference type="InterPro" id="IPR013320">
    <property type="entry name" value="ConA-like_dom_sf"/>
</dbReference>
<dbReference type="AlphaFoldDB" id="A7SXT9"/>
<feature type="chain" id="PRO_5002712394" evidence="2">
    <location>
        <begin position="20"/>
        <end position="152"/>
    </location>
</feature>
<dbReference type="OMA" id="WKMDEET"/>
<sequence length="152" mass="16502">MKAVWTLVLCTGLFAICNAASVTQTKRSELTILEQACTTMRSGQVRYIAVSNLLEICSNQRWTPFSPSHRLRLGLIGHWKMDEQSGNAVDDDSGSGHHGIAANASPQPAKFTRGRRFRSSGSITIPNAPGLNLGTKSFSVAGWQNIVNVVYP</sequence>
<dbReference type="SUPFAM" id="SSF49899">
    <property type="entry name" value="Concanavalin A-like lectins/glucanases"/>
    <property type="match status" value="1"/>
</dbReference>
<dbReference type="Proteomes" id="UP000001593">
    <property type="component" value="Unassembled WGS sequence"/>
</dbReference>
<keyword evidence="4" id="KW-1185">Reference proteome</keyword>
<keyword evidence="2" id="KW-0732">Signal</keyword>